<dbReference type="Gene3D" id="3.90.1200.10">
    <property type="match status" value="1"/>
</dbReference>
<dbReference type="OrthoDB" id="2906425at2759"/>
<dbReference type="CDD" id="cd05120">
    <property type="entry name" value="APH_ChoK_like"/>
    <property type="match status" value="1"/>
</dbReference>
<dbReference type="PANTHER" id="PTHR21310:SF55">
    <property type="entry name" value="AMINOGLYCOSIDE PHOSPHOTRANSFERASE DOMAIN-CONTAINING PROTEIN"/>
    <property type="match status" value="1"/>
</dbReference>
<dbReference type="STRING" id="1081105.A0A167J0B1"/>
<feature type="domain" description="Aminoglycoside phosphotransferase" evidence="1">
    <location>
        <begin position="59"/>
        <end position="247"/>
    </location>
</feature>
<dbReference type="PANTHER" id="PTHR21310">
    <property type="entry name" value="AMINOGLYCOSIDE PHOSPHOTRANSFERASE-RELATED-RELATED"/>
    <property type="match status" value="1"/>
</dbReference>
<gene>
    <name evidence="2" type="ORF">NOR_01568</name>
</gene>
<comment type="caution">
    <text evidence="2">The sequence shown here is derived from an EMBL/GenBank/DDBJ whole genome shotgun (WGS) entry which is preliminary data.</text>
</comment>
<dbReference type="InterPro" id="IPR011009">
    <property type="entry name" value="Kinase-like_dom_sf"/>
</dbReference>
<name>A0A167J0B1_METRR</name>
<evidence type="ECO:0000313" key="2">
    <source>
        <dbReference type="EMBL" id="OAA49645.1"/>
    </source>
</evidence>
<dbReference type="InterPro" id="IPR002575">
    <property type="entry name" value="Aminoglycoside_PTrfase"/>
</dbReference>
<keyword evidence="3" id="KW-1185">Reference proteome</keyword>
<sequence>MLTEVQGRGDLAIKDTAMRRYLTLLAMVTIARFYRCDGPCVPISSWAIVKKCKSMNLTEAATMAFIASKTNIPVPHVYCSFIRKNSTYIIMERIPGKTLAAAWPGLSDLERENILMRLRSIVRELRALPPPDQAVQSCVGGSLRDSRIPRPQPRFGPFRSILAFHYWLREGLQLEQCLDHKNDDKWTEIRRMIVMQDREPAPPVFTHGDLNPFNILVRDGQIVAIIDWEFSGWYPFYWEYTSAWLGNKTRQAWQNLIPKFIDPCPEELEMEAIRQKWWGDF</sequence>
<dbReference type="Proteomes" id="UP000243498">
    <property type="component" value="Unassembled WGS sequence"/>
</dbReference>
<dbReference type="AlphaFoldDB" id="A0A167J0B1"/>
<dbReference type="InterPro" id="IPR051678">
    <property type="entry name" value="AGP_Transferase"/>
</dbReference>
<protein>
    <submittedName>
        <fullName evidence="2">Protein kinase-like domain protein</fullName>
    </submittedName>
</protein>
<organism evidence="2 3">
    <name type="scientific">Metarhizium rileyi (strain RCEF 4871)</name>
    <name type="common">Nomuraea rileyi</name>
    <dbReference type="NCBI Taxonomy" id="1649241"/>
    <lineage>
        <taxon>Eukaryota</taxon>
        <taxon>Fungi</taxon>
        <taxon>Dikarya</taxon>
        <taxon>Ascomycota</taxon>
        <taxon>Pezizomycotina</taxon>
        <taxon>Sordariomycetes</taxon>
        <taxon>Hypocreomycetidae</taxon>
        <taxon>Hypocreales</taxon>
        <taxon>Clavicipitaceae</taxon>
        <taxon>Metarhizium</taxon>
    </lineage>
</organism>
<dbReference type="SUPFAM" id="SSF56112">
    <property type="entry name" value="Protein kinase-like (PK-like)"/>
    <property type="match status" value="1"/>
</dbReference>
<proteinExistence type="predicted"/>
<dbReference type="OMA" id="MQDGPWP"/>
<evidence type="ECO:0000313" key="3">
    <source>
        <dbReference type="Proteomes" id="UP000243498"/>
    </source>
</evidence>
<dbReference type="Pfam" id="PF01636">
    <property type="entry name" value="APH"/>
    <property type="match status" value="1"/>
</dbReference>
<dbReference type="EMBL" id="AZHC01000003">
    <property type="protein sequence ID" value="OAA49645.1"/>
    <property type="molecule type" value="Genomic_DNA"/>
</dbReference>
<reference evidence="2 3" key="1">
    <citation type="journal article" date="2016" name="Genome Biol. Evol.">
        <title>Divergent and convergent evolution of fungal pathogenicity.</title>
        <authorList>
            <person name="Shang Y."/>
            <person name="Xiao G."/>
            <person name="Zheng P."/>
            <person name="Cen K."/>
            <person name="Zhan S."/>
            <person name="Wang C."/>
        </authorList>
    </citation>
    <scope>NUCLEOTIDE SEQUENCE [LARGE SCALE GENOMIC DNA]</scope>
    <source>
        <strain evidence="2 3">RCEF 4871</strain>
    </source>
</reference>
<accession>A0A167J0B1</accession>
<evidence type="ECO:0000259" key="1">
    <source>
        <dbReference type="Pfam" id="PF01636"/>
    </source>
</evidence>